<dbReference type="RefSeq" id="XP_040949531.1">
    <property type="nucleotide sequence ID" value="XM_041093597.1"/>
</dbReference>
<evidence type="ECO:0000256" key="13">
    <source>
        <dbReference type="SAM" id="SignalP"/>
    </source>
</evidence>
<keyword evidence="7 10" id="KW-0067">ATP-binding</keyword>
<evidence type="ECO:0000259" key="14">
    <source>
        <dbReference type="PROSITE" id="PS50011"/>
    </source>
</evidence>
<dbReference type="GeneID" id="107906357"/>
<feature type="region of interest" description="Disordered" evidence="11">
    <location>
        <begin position="609"/>
        <end position="651"/>
    </location>
</feature>
<dbReference type="PROSITE" id="PS51473">
    <property type="entry name" value="GNK2"/>
    <property type="match status" value="2"/>
</dbReference>
<reference evidence="16" key="1">
    <citation type="journal article" date="2020" name="Nat. Genet.">
        <title>Genomic diversifications of five Gossypium allopolyploid species and their impact on cotton improvement.</title>
        <authorList>
            <person name="Chen Z.J."/>
            <person name="Sreedasyam A."/>
            <person name="Ando A."/>
            <person name="Song Q."/>
            <person name="De Santiago L.M."/>
            <person name="Hulse-Kemp A.M."/>
            <person name="Ding M."/>
            <person name="Ye W."/>
            <person name="Kirkbride R.C."/>
            <person name="Jenkins J."/>
            <person name="Plott C."/>
            <person name="Lovell J."/>
            <person name="Lin Y.M."/>
            <person name="Vaughn R."/>
            <person name="Liu B."/>
            <person name="Simpson S."/>
            <person name="Scheffler B.E."/>
            <person name="Wen L."/>
            <person name="Saski C.A."/>
            <person name="Grover C.E."/>
            <person name="Hu G."/>
            <person name="Conover J.L."/>
            <person name="Carlson J.W."/>
            <person name="Shu S."/>
            <person name="Boston L.B."/>
            <person name="Williams M."/>
            <person name="Peterson D.G."/>
            <person name="McGee K."/>
            <person name="Jones D.C."/>
            <person name="Wendel J.F."/>
            <person name="Stelly D.M."/>
            <person name="Grimwood J."/>
            <person name="Schmutz J."/>
        </authorList>
    </citation>
    <scope>NUCLEOTIDE SEQUENCE [LARGE SCALE GENOMIC DNA]</scope>
    <source>
        <strain evidence="16">cv. TM-1</strain>
    </source>
</reference>
<dbReference type="Pfam" id="PF01657">
    <property type="entry name" value="Stress-antifung"/>
    <property type="match status" value="2"/>
</dbReference>
<dbReference type="Gene3D" id="3.30.200.20">
    <property type="entry name" value="Phosphorylase Kinase, domain 1"/>
    <property type="match status" value="1"/>
</dbReference>
<evidence type="ECO:0000256" key="6">
    <source>
        <dbReference type="ARBA" id="ARBA00022777"/>
    </source>
</evidence>
<feature type="binding site" evidence="10">
    <location>
        <position position="359"/>
    </location>
    <ligand>
        <name>ATP</name>
        <dbReference type="ChEBI" id="CHEBI:30616"/>
    </ligand>
</feature>
<feature type="signal peptide" evidence="13">
    <location>
        <begin position="1"/>
        <end position="22"/>
    </location>
</feature>
<feature type="domain" description="Gnk2-homologous" evidence="15">
    <location>
        <begin position="26"/>
        <end position="128"/>
    </location>
</feature>
<evidence type="ECO:0000313" key="18">
    <source>
        <dbReference type="RefSeq" id="XP_040949531.1"/>
    </source>
</evidence>
<accession>A0ABM3A3T9</accession>
<evidence type="ECO:0000313" key="16">
    <source>
        <dbReference type="Proteomes" id="UP000818029"/>
    </source>
</evidence>
<evidence type="ECO:0000256" key="1">
    <source>
        <dbReference type="ARBA" id="ARBA00022527"/>
    </source>
</evidence>
<feature type="domain" description="Protein kinase" evidence="14">
    <location>
        <begin position="330"/>
        <end position="617"/>
    </location>
</feature>
<feature type="compositionally biased region" description="Low complexity" evidence="11">
    <location>
        <begin position="631"/>
        <end position="651"/>
    </location>
</feature>
<evidence type="ECO:0000256" key="2">
    <source>
        <dbReference type="ARBA" id="ARBA00022679"/>
    </source>
</evidence>
<feature type="chain" id="PRO_5045024136" evidence="13">
    <location>
        <begin position="23"/>
        <end position="651"/>
    </location>
</feature>
<evidence type="ECO:0000256" key="3">
    <source>
        <dbReference type="ARBA" id="ARBA00022729"/>
    </source>
</evidence>
<reference evidence="17 18" key="2">
    <citation type="submission" date="2025-05" db="UniProtKB">
        <authorList>
            <consortium name="RefSeq"/>
        </authorList>
    </citation>
    <scope>IDENTIFICATION</scope>
</reference>
<organism evidence="16 20">
    <name type="scientific">Gossypium hirsutum</name>
    <name type="common">Upland cotton</name>
    <name type="synonym">Gossypium mexicanum</name>
    <dbReference type="NCBI Taxonomy" id="3635"/>
    <lineage>
        <taxon>Eukaryota</taxon>
        <taxon>Viridiplantae</taxon>
        <taxon>Streptophyta</taxon>
        <taxon>Embryophyta</taxon>
        <taxon>Tracheophyta</taxon>
        <taxon>Spermatophyta</taxon>
        <taxon>Magnoliopsida</taxon>
        <taxon>eudicotyledons</taxon>
        <taxon>Gunneridae</taxon>
        <taxon>Pentapetalae</taxon>
        <taxon>rosids</taxon>
        <taxon>malvids</taxon>
        <taxon>Malvales</taxon>
        <taxon>Malvaceae</taxon>
        <taxon>Malvoideae</taxon>
        <taxon>Gossypium</taxon>
    </lineage>
</organism>
<dbReference type="Gene3D" id="3.30.430.20">
    <property type="entry name" value="Gnk2 domain, C-X8-C-X2-C motif"/>
    <property type="match status" value="2"/>
</dbReference>
<name>A0ABM3A3T9_GOSHI</name>
<evidence type="ECO:0000256" key="12">
    <source>
        <dbReference type="SAM" id="Phobius"/>
    </source>
</evidence>
<keyword evidence="1" id="KW-0723">Serine/threonine-protein kinase</keyword>
<dbReference type="CDD" id="cd14066">
    <property type="entry name" value="STKc_IRAK"/>
    <property type="match status" value="1"/>
</dbReference>
<dbReference type="Proteomes" id="UP000818029">
    <property type="component" value="Chromosome D05"/>
</dbReference>
<dbReference type="PROSITE" id="PS00107">
    <property type="entry name" value="PROTEIN_KINASE_ATP"/>
    <property type="match status" value="1"/>
</dbReference>
<feature type="transmembrane region" description="Helical" evidence="12">
    <location>
        <begin position="264"/>
        <end position="286"/>
    </location>
</feature>
<feature type="domain" description="Gnk2-homologous" evidence="15">
    <location>
        <begin position="134"/>
        <end position="241"/>
    </location>
</feature>
<dbReference type="PANTHER" id="PTHR47973">
    <property type="entry name" value="CYSTEINE-RICH RECEPTOR-LIKE PROTEIN KINASE 3"/>
    <property type="match status" value="1"/>
</dbReference>
<dbReference type="InterPro" id="IPR052059">
    <property type="entry name" value="CR_Ser/Thr_kinase"/>
</dbReference>
<dbReference type="SUPFAM" id="SSF56112">
    <property type="entry name" value="Protein kinase-like (PK-like)"/>
    <property type="match status" value="1"/>
</dbReference>
<dbReference type="SMART" id="SM00220">
    <property type="entry name" value="S_TKc"/>
    <property type="match status" value="1"/>
</dbReference>
<keyword evidence="5 10" id="KW-0547">Nucleotide-binding</keyword>
<keyword evidence="6" id="KW-0418">Kinase</keyword>
<keyword evidence="3 13" id="KW-0732">Signal</keyword>
<evidence type="ECO:0000256" key="9">
    <source>
        <dbReference type="ARBA" id="ARBA00023180"/>
    </source>
</evidence>
<sequence>MELLRICISLTVIWCLLEMGASNPQTFLLNHGCSMFNVTSFSGFSRNLNATLTELRGHLDKGMHFAVAQEATGFDPVYAMVQCRNYMSRNDCISCFSTASSQIRNCSAANGARVIFDGCFLRYESNMFYQESTQVGNLGICGGSTASQQSVFGTTVERLLGDLVKATPRIDSFFAASGEEVGGVNGNVTAYGVAQCMETIYEKGCMECLKVALANIQRCPPDSDGRAVDSGCFLRYSDSPFFGANYTIDLKPFLKTRNTTKRDALIGGLVGGGGLLLLITLLLFWVRKSRNKLAIPQEKKNIAEDVEGPPELQGPLTYTYKELNFATTNFSQQNKLGEGGFGEVYKGILKNGRTVAVKKLAISKSEKVKAEFDTEVKLISNVHHRNLVRLVGCCSKGPELLLVYEFMPNGSLDKHLFGEGHGSLNWKQRFDIIVGTAKGLAYLHEEFHACIIHRDIKTSNILLDRNFQPKIADFGLVRLLPEDQTHLSTKFAGTFGYIAPEYAIHGQLSVKVDTYSFGVVVLEIISGLKNNETSLDPTAEFLLKRAWGLYQDNMAMEIVDRSLDPEEYDTDEMQRMIEIAFLCTQSSASLRPTMSEVITRLRSVSSLEPRQPTRPAFIESDRRVDIIPKGNRSTSTSSSNATNSISQVSGR</sequence>
<evidence type="ECO:0000256" key="8">
    <source>
        <dbReference type="ARBA" id="ARBA00023170"/>
    </source>
</evidence>
<dbReference type="Gene3D" id="1.10.510.10">
    <property type="entry name" value="Transferase(Phosphotransferase) domain 1"/>
    <property type="match status" value="1"/>
</dbReference>
<evidence type="ECO:0000256" key="5">
    <source>
        <dbReference type="ARBA" id="ARBA00022741"/>
    </source>
</evidence>
<evidence type="ECO:0000256" key="10">
    <source>
        <dbReference type="PROSITE-ProRule" id="PRU10141"/>
    </source>
</evidence>
<dbReference type="PROSITE" id="PS50011">
    <property type="entry name" value="PROTEIN_KINASE_DOM"/>
    <property type="match status" value="1"/>
</dbReference>
<keyword evidence="4" id="KW-0677">Repeat</keyword>
<evidence type="ECO:0000313" key="17">
    <source>
        <dbReference type="RefSeq" id="XP_040949530.1"/>
    </source>
</evidence>
<dbReference type="CDD" id="cd23509">
    <property type="entry name" value="Gnk2-like"/>
    <property type="match status" value="2"/>
</dbReference>
<dbReference type="InterPro" id="IPR000719">
    <property type="entry name" value="Prot_kinase_dom"/>
</dbReference>
<keyword evidence="9" id="KW-0325">Glycoprotein</keyword>
<keyword evidence="12" id="KW-0472">Membrane</keyword>
<dbReference type="InterPro" id="IPR038408">
    <property type="entry name" value="GNK2_sf"/>
</dbReference>
<evidence type="ECO:0000256" key="11">
    <source>
        <dbReference type="SAM" id="MobiDB-lite"/>
    </source>
</evidence>
<keyword evidence="2" id="KW-0808">Transferase</keyword>
<dbReference type="InterPro" id="IPR001245">
    <property type="entry name" value="Ser-Thr/Tyr_kinase_cat_dom"/>
</dbReference>
<proteinExistence type="predicted"/>
<evidence type="ECO:0000259" key="15">
    <source>
        <dbReference type="PROSITE" id="PS51473"/>
    </source>
</evidence>
<dbReference type="PROSITE" id="PS00108">
    <property type="entry name" value="PROTEIN_KINASE_ST"/>
    <property type="match status" value="1"/>
</dbReference>
<keyword evidence="16" id="KW-1185">Reference proteome</keyword>
<dbReference type="Pfam" id="PF07714">
    <property type="entry name" value="PK_Tyr_Ser-Thr"/>
    <property type="match status" value="1"/>
</dbReference>
<dbReference type="RefSeq" id="XP_040949532.1">
    <property type="nucleotide sequence ID" value="XM_041093598.1"/>
</dbReference>
<keyword evidence="12" id="KW-0812">Transmembrane</keyword>
<dbReference type="RefSeq" id="XP_040949534.1">
    <property type="nucleotide sequence ID" value="XM_041093600.1"/>
</dbReference>
<evidence type="ECO:0000313" key="19">
    <source>
        <dbReference type="RefSeq" id="XP_040949532.1"/>
    </source>
</evidence>
<evidence type="ECO:0000256" key="7">
    <source>
        <dbReference type="ARBA" id="ARBA00022840"/>
    </source>
</evidence>
<dbReference type="InterPro" id="IPR011009">
    <property type="entry name" value="Kinase-like_dom_sf"/>
</dbReference>
<keyword evidence="8" id="KW-0675">Receptor</keyword>
<dbReference type="RefSeq" id="XP_040949530.1">
    <property type="nucleotide sequence ID" value="XM_041093596.1"/>
</dbReference>
<dbReference type="InterPro" id="IPR002902">
    <property type="entry name" value="GNK2"/>
</dbReference>
<gene>
    <name evidence="17 18 19 20" type="primary">LOC107906357</name>
</gene>
<protein>
    <submittedName>
        <fullName evidence="17 18">Cysteine-rich receptor-like protein kinase 2 isoform X1</fullName>
    </submittedName>
</protein>
<dbReference type="InterPro" id="IPR017441">
    <property type="entry name" value="Protein_kinase_ATP_BS"/>
</dbReference>
<keyword evidence="12" id="KW-1133">Transmembrane helix</keyword>
<evidence type="ECO:0000256" key="4">
    <source>
        <dbReference type="ARBA" id="ARBA00022737"/>
    </source>
</evidence>
<evidence type="ECO:0000313" key="20">
    <source>
        <dbReference type="RefSeq" id="XP_040949534.1"/>
    </source>
</evidence>
<dbReference type="InterPro" id="IPR008271">
    <property type="entry name" value="Ser/Thr_kinase_AS"/>
</dbReference>